<comment type="caution">
    <text evidence="1">The sequence shown here is derived from an EMBL/GenBank/DDBJ whole genome shotgun (WGS) entry which is preliminary data.</text>
</comment>
<dbReference type="NCBIfam" id="TIGR01733">
    <property type="entry name" value="AA-adenyl-dom"/>
    <property type="match status" value="1"/>
</dbReference>
<dbReference type="InterPro" id="IPR045851">
    <property type="entry name" value="AMP-bd_C_sf"/>
</dbReference>
<dbReference type="SUPFAM" id="SSF56801">
    <property type="entry name" value="Acetyl-CoA synthetase-like"/>
    <property type="match status" value="1"/>
</dbReference>
<dbReference type="Pfam" id="PF00501">
    <property type="entry name" value="AMP-binding"/>
    <property type="match status" value="1"/>
</dbReference>
<dbReference type="Gene3D" id="2.30.38.10">
    <property type="entry name" value="Luciferase, Domain 3"/>
    <property type="match status" value="1"/>
</dbReference>
<dbReference type="Pfam" id="PF13193">
    <property type="entry name" value="AMP-binding_C"/>
    <property type="match status" value="1"/>
</dbReference>
<dbReference type="PANTHER" id="PTHR45527">
    <property type="entry name" value="NONRIBOSOMAL PEPTIDE SYNTHETASE"/>
    <property type="match status" value="1"/>
</dbReference>
<proteinExistence type="predicted"/>
<dbReference type="Gene3D" id="3.40.50.980">
    <property type="match status" value="2"/>
</dbReference>
<dbReference type="Gene3D" id="3.30.300.30">
    <property type="match status" value="1"/>
</dbReference>
<dbReference type="InterPro" id="IPR025110">
    <property type="entry name" value="AMP-bd_C"/>
</dbReference>
<dbReference type="PROSITE" id="PS00455">
    <property type="entry name" value="AMP_BINDING"/>
    <property type="match status" value="1"/>
</dbReference>
<dbReference type="PANTHER" id="PTHR45527:SF1">
    <property type="entry name" value="FATTY ACID SYNTHASE"/>
    <property type="match status" value="1"/>
</dbReference>
<dbReference type="Pfam" id="PF00550">
    <property type="entry name" value="PP-binding"/>
    <property type="match status" value="1"/>
</dbReference>
<dbReference type="CDD" id="cd19543">
    <property type="entry name" value="DCL_NRPS"/>
    <property type="match status" value="1"/>
</dbReference>
<dbReference type="InterPro" id="IPR036736">
    <property type="entry name" value="ACP-like_sf"/>
</dbReference>
<dbReference type="Pfam" id="PF00668">
    <property type="entry name" value="Condensation"/>
    <property type="match status" value="1"/>
</dbReference>
<dbReference type="CDD" id="cd12117">
    <property type="entry name" value="A_NRPS_Srf_like"/>
    <property type="match status" value="1"/>
</dbReference>
<dbReference type="InterPro" id="IPR009081">
    <property type="entry name" value="PP-bd_ACP"/>
</dbReference>
<dbReference type="PROSITE" id="PS50075">
    <property type="entry name" value="CARRIER"/>
    <property type="match status" value="1"/>
</dbReference>
<dbReference type="Gene3D" id="1.10.1200.10">
    <property type="entry name" value="ACP-like"/>
    <property type="match status" value="1"/>
</dbReference>
<dbReference type="SMART" id="SM00823">
    <property type="entry name" value="PKS_PP"/>
    <property type="match status" value="1"/>
</dbReference>
<dbReference type="SUPFAM" id="SSF52777">
    <property type="entry name" value="CoA-dependent acyltransferases"/>
    <property type="match status" value="2"/>
</dbReference>
<accession>A0ABV2BUA5</accession>
<dbReference type="SUPFAM" id="SSF47336">
    <property type="entry name" value="ACP-like"/>
    <property type="match status" value="1"/>
</dbReference>
<evidence type="ECO:0000313" key="1">
    <source>
        <dbReference type="EMBL" id="MET1255507.1"/>
    </source>
</evidence>
<evidence type="ECO:0000313" key="2">
    <source>
        <dbReference type="Proteomes" id="UP001548189"/>
    </source>
</evidence>
<dbReference type="InterPro" id="IPR010071">
    <property type="entry name" value="AA_adenyl_dom"/>
</dbReference>
<dbReference type="EMBL" id="JBEVCJ010000010">
    <property type="protein sequence ID" value="MET1255507.1"/>
    <property type="molecule type" value="Genomic_DNA"/>
</dbReference>
<dbReference type="InterPro" id="IPR001242">
    <property type="entry name" value="Condensation_dom"/>
</dbReference>
<name>A0ABV2BUA5_9GAMM</name>
<dbReference type="InterPro" id="IPR020806">
    <property type="entry name" value="PKS_PP-bd"/>
</dbReference>
<reference evidence="1 2" key="1">
    <citation type="submission" date="2024-06" db="EMBL/GenBank/DDBJ databases">
        <authorList>
            <person name="Li F."/>
        </authorList>
    </citation>
    <scope>NUCLEOTIDE SEQUENCE [LARGE SCALE GENOMIC DNA]</scope>
    <source>
        <strain evidence="1 2">GXAS 311</strain>
    </source>
</reference>
<gene>
    <name evidence="1" type="ORF">ABVT43_10245</name>
</gene>
<dbReference type="Proteomes" id="UP001548189">
    <property type="component" value="Unassembled WGS sequence"/>
</dbReference>
<dbReference type="Gene3D" id="3.30.559.30">
    <property type="entry name" value="Nonribosomal peptide synthetase, condensation domain"/>
    <property type="match status" value="1"/>
</dbReference>
<protein>
    <submittedName>
        <fullName evidence="1">Amino acid adenylation domain-containing protein</fullName>
    </submittedName>
</protein>
<dbReference type="Gene3D" id="3.30.559.10">
    <property type="entry name" value="Chloramphenicol acetyltransferase-like domain"/>
    <property type="match status" value="1"/>
</dbReference>
<sequence>MMNNNKANIDNVFGLTPMQEGMVLHYAQSPDTTAYVEQFDFILAGEISYENLEKSLNAIVYKYGALRTNFSYRKTDKPRQVIYKERTIQLNHQDISEQGNIIGQLNEIKLQDRKAGFDLSRDLLLRVNLVKTGRLEHHMVFTFHHVIMDGWCLGMIFSDLFQCYEKYCKGENVPLEREAVSYDRYIQWLDKYDQQKATDYWKEYLFDYANEVGPPYFDLPFKGEYQHANQIFYFDEQLTEKINQLCQSNGITFNHFLVSAWGVLLQKYQNTNDVVFGSVVSGRPPALNGVNDMVGLFINTIPTRVKSDANQTFAQLCQQVSEQTVASNPYEYSPLFEVQANTKLKNKLLDHVIVFENYPISQQMRALGETVGGLRVVDVEVYEQTNYDFNLIVNPGEQTKLTFIYNENRYSKAIIESLQSSLQTLVSQLIEQFDATTEQLTLCSTSDHKKITEQFNDVFREYPKESSMVQLFDKVVQQYPEKVALVYYQQQITFTELQIRATQLANQLDSLGIKAGDKVGLLLPRSPELIIAMLASLYCNACYVPIDIKSPQQRVETLIQEAELKHLCTLNDCHFNIANEIQQIKVDSKADIAGQNNVLNNSGNAQINPDSAAYILYTSGSTGTPKGCAVSHKNVLRLVINNDFYDYAAERVHLLTSAPVFDVSTFEIWGALLHGAQLCVIDENDILDGEKLNIIIENNKVTTAWLSSALFNQHVENNLELFAHLQYLLVGGDILSPHHINKIKEHYPHVRLINGYGPTENTVFTCTYPIERTHQFRIPIGYPVKNSTIYIVDKNLNMLPPGAYGELVSGADGVALGYVNQPELTQKVFIDDPFTPNQHQSEKGRLYRTGDIARWLPDGSLDLLGRVDFQVKVRGYRIELGEIERCANRLESIKEAVVVAQDHKSGKQLALYYSVKQPTTDDELLKHLRAALPGYMVPSLILQLPQLPINVSGKVDRKALPPITVSINQNRAKPRNETEEKIAAIFCDVLGLDEIDIFDNFFDIGANSLNLMTINNRIKKQFAKEIPLTTLFEHTTIVAVADFLSQSEKQAELDKKQAEDEKQAMKSNANKIRGMMRSGKKHEFS</sequence>
<dbReference type="InterPro" id="IPR020845">
    <property type="entry name" value="AMP-binding_CS"/>
</dbReference>
<dbReference type="InterPro" id="IPR000873">
    <property type="entry name" value="AMP-dep_synth/lig_dom"/>
</dbReference>
<organism evidence="1 2">
    <name type="scientific">Aliikangiella maris</name>
    <dbReference type="NCBI Taxonomy" id="3162458"/>
    <lineage>
        <taxon>Bacteria</taxon>
        <taxon>Pseudomonadati</taxon>
        <taxon>Pseudomonadota</taxon>
        <taxon>Gammaproteobacteria</taxon>
        <taxon>Oceanospirillales</taxon>
        <taxon>Pleioneaceae</taxon>
        <taxon>Aliikangiella</taxon>
    </lineage>
</organism>
<keyword evidence="2" id="KW-1185">Reference proteome</keyword>
<dbReference type="InterPro" id="IPR023213">
    <property type="entry name" value="CAT-like_dom_sf"/>
</dbReference>